<dbReference type="RefSeq" id="WP_179729213.1">
    <property type="nucleotide sequence ID" value="NZ_BAABEF010000001.1"/>
</dbReference>
<feature type="signal peptide" evidence="1">
    <location>
        <begin position="1"/>
        <end position="32"/>
    </location>
</feature>
<sequence>MKRLLVRRGAVGLALGALATTGLANIPAPAGAAVANASVSANSGFHNDMGTCTVSANQPDPADAPWSDNGAPVTLGTTEIGTVTNDGNPADITDVKSAASATVTATPFTGGATTVKFSGNASASSLPRLAASGCDAHVSADAGAGGQYILTQPMWATVTVTSSGSGGASISGGVSTDTSEAYLSSGSRGTGSLSVYLPAGKIWVGMSVGADAHGAPDGVHSSSVSGSVTVDLTPAGSGSAVTSKSKGKRYVTLGARDCATGNIAATVTKKAKKAASQITFTVNGAKVAKLKGKKIKKRTLALPAAKASDATVVSKIKLKSGVTAEVSRDYLGC</sequence>
<keyword evidence="3" id="KW-1185">Reference proteome</keyword>
<evidence type="ECO:0000256" key="1">
    <source>
        <dbReference type="SAM" id="SignalP"/>
    </source>
</evidence>
<gene>
    <name evidence="2" type="ORF">BJ958_004668</name>
</gene>
<proteinExistence type="predicted"/>
<feature type="chain" id="PRO_5032679591" evidence="1">
    <location>
        <begin position="33"/>
        <end position="333"/>
    </location>
</feature>
<dbReference type="AlphaFoldDB" id="A0A852S2U6"/>
<organism evidence="2 3">
    <name type="scientific">Nocardioides kongjuensis</name>
    <dbReference type="NCBI Taxonomy" id="349522"/>
    <lineage>
        <taxon>Bacteria</taxon>
        <taxon>Bacillati</taxon>
        <taxon>Actinomycetota</taxon>
        <taxon>Actinomycetes</taxon>
        <taxon>Propionibacteriales</taxon>
        <taxon>Nocardioidaceae</taxon>
        <taxon>Nocardioides</taxon>
    </lineage>
</organism>
<evidence type="ECO:0000313" key="2">
    <source>
        <dbReference type="EMBL" id="NYD33122.1"/>
    </source>
</evidence>
<accession>A0A852S2U6</accession>
<dbReference type="Proteomes" id="UP000582231">
    <property type="component" value="Unassembled WGS sequence"/>
</dbReference>
<comment type="caution">
    <text evidence="2">The sequence shown here is derived from an EMBL/GenBank/DDBJ whole genome shotgun (WGS) entry which is preliminary data.</text>
</comment>
<dbReference type="PROSITE" id="PS51318">
    <property type="entry name" value="TAT"/>
    <property type="match status" value="1"/>
</dbReference>
<protein>
    <submittedName>
        <fullName evidence="2">Uncharacterized protein</fullName>
    </submittedName>
</protein>
<keyword evidence="1" id="KW-0732">Signal</keyword>
<name>A0A852S2U6_9ACTN</name>
<evidence type="ECO:0000313" key="3">
    <source>
        <dbReference type="Proteomes" id="UP000582231"/>
    </source>
</evidence>
<reference evidence="2 3" key="1">
    <citation type="submission" date="2020-07" db="EMBL/GenBank/DDBJ databases">
        <title>Sequencing the genomes of 1000 actinobacteria strains.</title>
        <authorList>
            <person name="Klenk H.-P."/>
        </authorList>
    </citation>
    <scope>NUCLEOTIDE SEQUENCE [LARGE SCALE GENOMIC DNA]</scope>
    <source>
        <strain evidence="2 3">DSM 19082</strain>
    </source>
</reference>
<dbReference type="EMBL" id="JACCBF010000001">
    <property type="protein sequence ID" value="NYD33122.1"/>
    <property type="molecule type" value="Genomic_DNA"/>
</dbReference>
<dbReference type="InterPro" id="IPR006311">
    <property type="entry name" value="TAT_signal"/>
</dbReference>